<comment type="cofactor">
    <cofactor evidence="1">
        <name>heme b</name>
        <dbReference type="ChEBI" id="CHEBI:60344"/>
    </cofactor>
</comment>
<dbReference type="GO" id="GO:0051537">
    <property type="term" value="F:2 iron, 2 sulfur cluster binding"/>
    <property type="evidence" value="ECO:0007669"/>
    <property type="project" value="UniProtKB-KW"/>
</dbReference>
<sequence length="446" mass="48884">MNTSSEDYHALLARHDAMRLRRRILAPEGSGTAPRRQAPVEQAYDGRADQQLISACLPFVSPVEDLVEDLYRYLFERHPYLRSLFPESMAFQQAHLVAVFHHLIGNLHRPDELTERFVQLGRDHRKLGVRPAHFAAFEAALLDALRLRAGVRWSAPLEEAWLRMLRLAVTAMVRGEEEAIAEPSSWEALVTSHEMRAPDLAVLRVRPQQDYAFRAGQYAAVESPLLEQAWRPYYLARAPHQDGELEFHVRARGAGSVSDALVHGTRPGHTVRLAAPRGALCLPSAPSDDLLVIASGTGWAPAKALLQQITAEPARAHRVRLLLLDAVAGGAGRTAPEPYDTEYLEAFRRGKPWLTVIPAAQDTRTAGVELRALNGVLPPRPGAAARQHVCLVLSPEAEDGAGAQTRAFAERLTAAGVPSAHIHHDTSLTAWTEPAATRTGPGLLSA</sequence>
<evidence type="ECO:0000256" key="5">
    <source>
        <dbReference type="ARBA" id="ARBA00022621"/>
    </source>
</evidence>
<dbReference type="GO" id="GO:0071500">
    <property type="term" value="P:cellular response to nitrosative stress"/>
    <property type="evidence" value="ECO:0007669"/>
    <property type="project" value="TreeGrafter"/>
</dbReference>
<keyword evidence="9" id="KW-0408">Iron</keyword>
<evidence type="ECO:0000256" key="8">
    <source>
        <dbReference type="ARBA" id="ARBA00022857"/>
    </source>
</evidence>
<keyword evidence="14" id="KW-0813">Transport</keyword>
<comment type="catalytic activity">
    <reaction evidence="12">
        <text>2 nitric oxide + NADH + 2 O2 = 2 nitrate + NAD(+) + H(+)</text>
        <dbReference type="Rhea" id="RHEA:19469"/>
        <dbReference type="ChEBI" id="CHEBI:15378"/>
        <dbReference type="ChEBI" id="CHEBI:15379"/>
        <dbReference type="ChEBI" id="CHEBI:16480"/>
        <dbReference type="ChEBI" id="CHEBI:17632"/>
        <dbReference type="ChEBI" id="CHEBI:57540"/>
        <dbReference type="ChEBI" id="CHEBI:57945"/>
        <dbReference type="EC" id="1.14.12.17"/>
    </reaction>
</comment>
<comment type="similarity">
    <text evidence="2">In the C-terminal section; belongs to the flavoprotein pyridine nucleotide cytochrome reductase family.</text>
</comment>
<dbReference type="KEGG" id="snk:CP967_06890"/>
<dbReference type="InterPro" id="IPR012292">
    <property type="entry name" value="Globin/Proto"/>
</dbReference>
<protein>
    <recommendedName>
        <fullName evidence="3">nitric oxide dioxygenase</fullName>
        <ecNumber evidence="3">1.14.12.17</ecNumber>
    </recommendedName>
</protein>
<dbReference type="Proteomes" id="UP000326178">
    <property type="component" value="Chromosome"/>
</dbReference>
<dbReference type="PRINTS" id="PR00410">
    <property type="entry name" value="PHEHYDRXLASE"/>
</dbReference>
<accession>A0A5J6F6F9</accession>
<dbReference type="Gene3D" id="1.10.490.10">
    <property type="entry name" value="Globins"/>
    <property type="match status" value="1"/>
</dbReference>
<dbReference type="Pfam" id="PF00970">
    <property type="entry name" value="FAD_binding_6"/>
    <property type="match status" value="1"/>
</dbReference>
<evidence type="ECO:0000313" key="18">
    <source>
        <dbReference type="Proteomes" id="UP000326178"/>
    </source>
</evidence>
<evidence type="ECO:0000259" key="15">
    <source>
        <dbReference type="PROSITE" id="PS01033"/>
    </source>
</evidence>
<feature type="domain" description="Globin" evidence="15">
    <location>
        <begin position="44"/>
        <end position="177"/>
    </location>
</feature>
<keyword evidence="18" id="KW-1185">Reference proteome</keyword>
<dbReference type="Gene3D" id="2.40.30.10">
    <property type="entry name" value="Translation factors"/>
    <property type="match status" value="1"/>
</dbReference>
<keyword evidence="11" id="KW-0520">NAD</keyword>
<evidence type="ECO:0000256" key="10">
    <source>
        <dbReference type="ARBA" id="ARBA00023014"/>
    </source>
</evidence>
<evidence type="ECO:0000256" key="11">
    <source>
        <dbReference type="ARBA" id="ARBA00023027"/>
    </source>
</evidence>
<dbReference type="PANTHER" id="PTHR43396:SF3">
    <property type="entry name" value="FLAVOHEMOPROTEIN"/>
    <property type="match status" value="1"/>
</dbReference>
<keyword evidence="5 14" id="KW-0561">Oxygen transport</keyword>
<evidence type="ECO:0000259" key="16">
    <source>
        <dbReference type="PROSITE" id="PS51384"/>
    </source>
</evidence>
<dbReference type="GO" id="GO:0046872">
    <property type="term" value="F:metal ion binding"/>
    <property type="evidence" value="ECO:0007669"/>
    <property type="project" value="UniProtKB-KW"/>
</dbReference>
<evidence type="ECO:0000256" key="1">
    <source>
        <dbReference type="ARBA" id="ARBA00001970"/>
    </source>
</evidence>
<dbReference type="InterPro" id="IPR009050">
    <property type="entry name" value="Globin-like_sf"/>
</dbReference>
<comment type="catalytic activity">
    <reaction evidence="13">
        <text>2 nitric oxide + NADPH + 2 O2 = 2 nitrate + NADP(+) + H(+)</text>
        <dbReference type="Rhea" id="RHEA:19465"/>
        <dbReference type="ChEBI" id="CHEBI:15378"/>
        <dbReference type="ChEBI" id="CHEBI:15379"/>
        <dbReference type="ChEBI" id="CHEBI:16480"/>
        <dbReference type="ChEBI" id="CHEBI:17632"/>
        <dbReference type="ChEBI" id="CHEBI:57783"/>
        <dbReference type="ChEBI" id="CHEBI:58349"/>
        <dbReference type="EC" id="1.14.12.17"/>
    </reaction>
</comment>
<evidence type="ECO:0000256" key="14">
    <source>
        <dbReference type="RuleBase" id="RU000356"/>
    </source>
</evidence>
<keyword evidence="8" id="KW-0521">NADP</keyword>
<evidence type="ECO:0000256" key="2">
    <source>
        <dbReference type="ARBA" id="ARBA00006401"/>
    </source>
</evidence>
<evidence type="ECO:0000256" key="9">
    <source>
        <dbReference type="ARBA" id="ARBA00023004"/>
    </source>
</evidence>
<evidence type="ECO:0000256" key="6">
    <source>
        <dbReference type="ARBA" id="ARBA00022714"/>
    </source>
</evidence>
<dbReference type="Pfam" id="PF00042">
    <property type="entry name" value="Globin"/>
    <property type="match status" value="1"/>
</dbReference>
<feature type="domain" description="FAD-binding FR-type" evidence="16">
    <location>
        <begin position="183"/>
        <end position="283"/>
    </location>
</feature>
<dbReference type="InterPro" id="IPR017938">
    <property type="entry name" value="Riboflavin_synthase-like_b-brl"/>
</dbReference>
<dbReference type="PROSITE" id="PS51384">
    <property type="entry name" value="FAD_FR"/>
    <property type="match status" value="1"/>
</dbReference>
<dbReference type="InterPro" id="IPR017927">
    <property type="entry name" value="FAD-bd_FR_type"/>
</dbReference>
<dbReference type="InterPro" id="IPR039261">
    <property type="entry name" value="FNR_nucleotide-bd"/>
</dbReference>
<keyword evidence="6" id="KW-0001">2Fe-2S</keyword>
<keyword evidence="10" id="KW-0411">Iron-sulfur</keyword>
<dbReference type="InterPro" id="IPR000971">
    <property type="entry name" value="Globin"/>
</dbReference>
<dbReference type="GO" id="GO:0019825">
    <property type="term" value="F:oxygen binding"/>
    <property type="evidence" value="ECO:0007669"/>
    <property type="project" value="InterPro"/>
</dbReference>
<evidence type="ECO:0000256" key="3">
    <source>
        <dbReference type="ARBA" id="ARBA00012229"/>
    </source>
</evidence>
<evidence type="ECO:0000256" key="13">
    <source>
        <dbReference type="ARBA" id="ARBA00049433"/>
    </source>
</evidence>
<dbReference type="PANTHER" id="PTHR43396">
    <property type="entry name" value="FLAVOHEMOPROTEIN"/>
    <property type="match status" value="1"/>
</dbReference>
<name>A0A5J6F6F9_9ACTN</name>
<dbReference type="GO" id="GO:0071949">
    <property type="term" value="F:FAD binding"/>
    <property type="evidence" value="ECO:0007669"/>
    <property type="project" value="TreeGrafter"/>
</dbReference>
<gene>
    <name evidence="17" type="ORF">CP967_06890</name>
</gene>
<dbReference type="SUPFAM" id="SSF52343">
    <property type="entry name" value="Ferredoxin reductase-like, C-terminal NADP-linked domain"/>
    <property type="match status" value="1"/>
</dbReference>
<dbReference type="EMBL" id="CP023702">
    <property type="protein sequence ID" value="QEU71722.1"/>
    <property type="molecule type" value="Genomic_DNA"/>
</dbReference>
<dbReference type="RefSeq" id="WP_150487091.1">
    <property type="nucleotide sequence ID" value="NZ_BMUV01000005.1"/>
</dbReference>
<dbReference type="GO" id="GO:0008941">
    <property type="term" value="F:nitric oxide dioxygenase NAD(P)H activity"/>
    <property type="evidence" value="ECO:0007669"/>
    <property type="project" value="UniProtKB-EC"/>
</dbReference>
<dbReference type="GO" id="GO:0046210">
    <property type="term" value="P:nitric oxide catabolic process"/>
    <property type="evidence" value="ECO:0007669"/>
    <property type="project" value="TreeGrafter"/>
</dbReference>
<evidence type="ECO:0000256" key="7">
    <source>
        <dbReference type="ARBA" id="ARBA00022723"/>
    </source>
</evidence>
<evidence type="ECO:0000256" key="4">
    <source>
        <dbReference type="ARBA" id="ARBA00022617"/>
    </source>
</evidence>
<dbReference type="AlphaFoldDB" id="A0A5J6F6F9"/>
<dbReference type="GO" id="GO:0005344">
    <property type="term" value="F:oxygen carrier activity"/>
    <property type="evidence" value="ECO:0007669"/>
    <property type="project" value="UniProtKB-KW"/>
</dbReference>
<dbReference type="SUPFAM" id="SSF63380">
    <property type="entry name" value="Riboflavin synthase domain-like"/>
    <property type="match status" value="1"/>
</dbReference>
<dbReference type="SUPFAM" id="SSF46458">
    <property type="entry name" value="Globin-like"/>
    <property type="match status" value="1"/>
</dbReference>
<dbReference type="CDD" id="cd19753">
    <property type="entry name" value="Mb-like_oxidoreductase"/>
    <property type="match status" value="1"/>
</dbReference>
<dbReference type="PROSITE" id="PS01033">
    <property type="entry name" value="GLOBIN"/>
    <property type="match status" value="1"/>
</dbReference>
<dbReference type="InterPro" id="IPR008333">
    <property type="entry name" value="Cbr1-like_FAD-bd_dom"/>
</dbReference>
<dbReference type="EC" id="1.14.12.17" evidence="3"/>
<comment type="similarity">
    <text evidence="14">Belongs to the globin family.</text>
</comment>
<reference evidence="17 18" key="1">
    <citation type="submission" date="2017-09" db="EMBL/GenBank/DDBJ databases">
        <authorList>
            <person name="Lee N."/>
            <person name="Cho B.-K."/>
        </authorList>
    </citation>
    <scope>NUCLEOTIDE SEQUENCE [LARGE SCALE GENOMIC DNA]</scope>
    <source>
        <strain evidence="17 18">ATCC 12769</strain>
    </source>
</reference>
<organism evidence="17 18">
    <name type="scientific">Streptomyces nitrosporeus</name>
    <dbReference type="NCBI Taxonomy" id="28894"/>
    <lineage>
        <taxon>Bacteria</taxon>
        <taxon>Bacillati</taxon>
        <taxon>Actinomycetota</taxon>
        <taxon>Actinomycetes</taxon>
        <taxon>Kitasatosporales</taxon>
        <taxon>Streptomycetaceae</taxon>
        <taxon>Streptomyces</taxon>
    </lineage>
</organism>
<keyword evidence="4 14" id="KW-0349">Heme</keyword>
<dbReference type="GO" id="GO:0020037">
    <property type="term" value="F:heme binding"/>
    <property type="evidence" value="ECO:0007669"/>
    <property type="project" value="InterPro"/>
</dbReference>
<evidence type="ECO:0000256" key="12">
    <source>
        <dbReference type="ARBA" id="ARBA00048649"/>
    </source>
</evidence>
<evidence type="ECO:0000313" key="17">
    <source>
        <dbReference type="EMBL" id="QEU71722.1"/>
    </source>
</evidence>
<keyword evidence="7" id="KW-0479">Metal-binding</keyword>
<proteinExistence type="inferred from homology"/>
<dbReference type="OrthoDB" id="3213438at2"/>